<dbReference type="Proteomes" id="UP000258309">
    <property type="component" value="Unassembled WGS sequence"/>
</dbReference>
<comment type="similarity">
    <text evidence="2">Belongs to the fungal hydrophobin family.</text>
</comment>
<gene>
    <name evidence="6" type="ORF">B7463_g5873</name>
</gene>
<keyword evidence="7" id="KW-1185">Reference proteome</keyword>
<comment type="subcellular location">
    <subcellularLocation>
        <location evidence="1">Secreted</location>
    </subcellularLocation>
</comment>
<feature type="region of interest" description="Disordered" evidence="4">
    <location>
        <begin position="70"/>
        <end position="95"/>
    </location>
</feature>
<name>A0A3E2HBE7_SCYLI</name>
<feature type="compositionally biased region" description="Gly residues" evidence="4">
    <location>
        <begin position="78"/>
        <end position="95"/>
    </location>
</feature>
<evidence type="ECO:0000256" key="3">
    <source>
        <dbReference type="ARBA" id="ARBA00022525"/>
    </source>
</evidence>
<keyword evidence="5" id="KW-0732">Signal</keyword>
<evidence type="ECO:0008006" key="8">
    <source>
        <dbReference type="Google" id="ProtNLM"/>
    </source>
</evidence>
<proteinExistence type="inferred from homology"/>
<dbReference type="GO" id="GO:0009277">
    <property type="term" value="C:fungal-type cell wall"/>
    <property type="evidence" value="ECO:0007669"/>
    <property type="project" value="InterPro"/>
</dbReference>
<evidence type="ECO:0000313" key="6">
    <source>
        <dbReference type="EMBL" id="RFU30471.1"/>
    </source>
</evidence>
<dbReference type="PROSITE" id="PS00956">
    <property type="entry name" value="HYDROPHOBIN"/>
    <property type="match status" value="1"/>
</dbReference>
<dbReference type="GO" id="GO:0005199">
    <property type="term" value="F:structural constituent of cell wall"/>
    <property type="evidence" value="ECO:0007669"/>
    <property type="project" value="InterPro"/>
</dbReference>
<evidence type="ECO:0000256" key="2">
    <source>
        <dbReference type="ARBA" id="ARBA00010446"/>
    </source>
</evidence>
<feature type="signal peptide" evidence="5">
    <location>
        <begin position="1"/>
        <end position="19"/>
    </location>
</feature>
<dbReference type="InterPro" id="IPR019778">
    <property type="entry name" value="Class_I_Hydrophobin_CS"/>
</dbReference>
<reference evidence="6 7" key="1">
    <citation type="submission" date="2018-05" db="EMBL/GenBank/DDBJ databases">
        <title>Draft genome sequence of Scytalidium lignicola DSM 105466, a ubiquitous saprotrophic fungus.</title>
        <authorList>
            <person name="Buettner E."/>
            <person name="Gebauer A.M."/>
            <person name="Hofrichter M."/>
            <person name="Liers C."/>
            <person name="Kellner H."/>
        </authorList>
    </citation>
    <scope>NUCLEOTIDE SEQUENCE [LARGE SCALE GENOMIC DNA]</scope>
    <source>
        <strain evidence="6 7">DSM 105466</strain>
    </source>
</reference>
<evidence type="ECO:0000256" key="1">
    <source>
        <dbReference type="ARBA" id="ARBA00004613"/>
    </source>
</evidence>
<protein>
    <recommendedName>
        <fullName evidence="8">Hydrophobin</fullName>
    </recommendedName>
</protein>
<feature type="non-terminal residue" evidence="6">
    <location>
        <position position="174"/>
    </location>
</feature>
<keyword evidence="3" id="KW-0964">Secreted</keyword>
<sequence length="174" mass="16505">MQFKSSIVALTLSILAANASPAPQLDAITGLLGGVTGGSGTDPITGLLGDVTGVLGSVASALAALPSGLVNPPPPAGSTGGTTAAGGGSTSTGGDNGTADANCPTDSEQYCCTQSSNTGLLALDCIVQSVMGAGSTCSTQTVCCSNKSGTQLCTSSNGAAINVPLTLGGLNLNL</sequence>
<dbReference type="AlphaFoldDB" id="A0A3E2HBE7"/>
<accession>A0A3E2HBE7</accession>
<dbReference type="OrthoDB" id="3599832at2759"/>
<feature type="chain" id="PRO_5017587611" description="Hydrophobin" evidence="5">
    <location>
        <begin position="20"/>
        <end position="174"/>
    </location>
</feature>
<organism evidence="6 7">
    <name type="scientific">Scytalidium lignicola</name>
    <name type="common">Hyphomycete</name>
    <dbReference type="NCBI Taxonomy" id="5539"/>
    <lineage>
        <taxon>Eukaryota</taxon>
        <taxon>Fungi</taxon>
        <taxon>Dikarya</taxon>
        <taxon>Ascomycota</taxon>
        <taxon>Pezizomycotina</taxon>
        <taxon>Leotiomycetes</taxon>
        <taxon>Leotiomycetes incertae sedis</taxon>
        <taxon>Scytalidium</taxon>
    </lineage>
</organism>
<dbReference type="EMBL" id="NCSJ02000099">
    <property type="protein sequence ID" value="RFU30471.1"/>
    <property type="molecule type" value="Genomic_DNA"/>
</dbReference>
<feature type="non-terminal residue" evidence="6">
    <location>
        <position position="1"/>
    </location>
</feature>
<dbReference type="GO" id="GO:0005576">
    <property type="term" value="C:extracellular region"/>
    <property type="evidence" value="ECO:0007669"/>
    <property type="project" value="UniProtKB-SubCell"/>
</dbReference>
<evidence type="ECO:0000313" key="7">
    <source>
        <dbReference type="Proteomes" id="UP000258309"/>
    </source>
</evidence>
<evidence type="ECO:0000256" key="5">
    <source>
        <dbReference type="SAM" id="SignalP"/>
    </source>
</evidence>
<evidence type="ECO:0000256" key="4">
    <source>
        <dbReference type="SAM" id="MobiDB-lite"/>
    </source>
</evidence>
<comment type="caution">
    <text evidence="6">The sequence shown here is derived from an EMBL/GenBank/DDBJ whole genome shotgun (WGS) entry which is preliminary data.</text>
</comment>